<organism evidence="2 3">
    <name type="scientific">Legionella beliardensis</name>
    <dbReference type="NCBI Taxonomy" id="91822"/>
    <lineage>
        <taxon>Bacteria</taxon>
        <taxon>Pseudomonadati</taxon>
        <taxon>Pseudomonadota</taxon>
        <taxon>Gammaproteobacteria</taxon>
        <taxon>Legionellales</taxon>
        <taxon>Legionellaceae</taxon>
        <taxon>Legionella</taxon>
    </lineage>
</organism>
<dbReference type="AlphaFoldDB" id="A0A378JTE6"/>
<accession>A0A378JTE6</accession>
<dbReference type="EMBL" id="UGNV01000003">
    <property type="protein sequence ID" value="STX55549.1"/>
    <property type="molecule type" value="Genomic_DNA"/>
</dbReference>
<evidence type="ECO:0000256" key="1">
    <source>
        <dbReference type="SAM" id="SignalP"/>
    </source>
</evidence>
<proteinExistence type="predicted"/>
<gene>
    <name evidence="2" type="ORF">NCTC13315_02920</name>
</gene>
<protein>
    <submittedName>
        <fullName evidence="2">Uncharacterized protein</fullName>
    </submittedName>
</protein>
<name>A0A378JTE6_9GAMM</name>
<evidence type="ECO:0000313" key="2">
    <source>
        <dbReference type="EMBL" id="STX55549.1"/>
    </source>
</evidence>
<evidence type="ECO:0000313" key="3">
    <source>
        <dbReference type="Proteomes" id="UP000254968"/>
    </source>
</evidence>
<keyword evidence="1" id="KW-0732">Signal</keyword>
<feature type="chain" id="PRO_5016996106" evidence="1">
    <location>
        <begin position="25"/>
        <end position="363"/>
    </location>
</feature>
<sequence>MIRCYIQAVMLIFLSQLTFSTALAFEEYAPPSLADYLHLSHSKDPVDGGWLPNLTGLPDEEQISLLTDRVFYLVINEKDSQCSSISPNLRLLIFQHFVIHQYMANVQNIYFDEQAAHQWAHVLAMILKESSGDSTSITDMQGHSLSTYKAQTNLGNWKQILRLAKQKYIHFNYQTNFGLTQISADRLFDAFHLARNKFYDTAFLEGKEGAATPRKVDLNTAIAIRRLIWFYQDFAQGRISQAHGRLYQDDIMDPLFFAQYEAGLEKAVIYCGTRFMFQESQQKKGLLKKAVASIAYCKLGNSNMGYGFHEIDQECFAEWVTLCPALNIDIALLTPLSYFATRGEKPVCKETFKQLINENPVDK</sequence>
<feature type="signal peptide" evidence="1">
    <location>
        <begin position="1"/>
        <end position="24"/>
    </location>
</feature>
<dbReference type="Proteomes" id="UP000254968">
    <property type="component" value="Unassembled WGS sequence"/>
</dbReference>
<dbReference type="RefSeq" id="WP_244924161.1">
    <property type="nucleotide sequence ID" value="NZ_UGNV01000003.1"/>
</dbReference>
<keyword evidence="3" id="KW-1185">Reference proteome</keyword>
<reference evidence="2 3" key="1">
    <citation type="submission" date="2018-06" db="EMBL/GenBank/DDBJ databases">
        <authorList>
            <consortium name="Pathogen Informatics"/>
            <person name="Doyle S."/>
        </authorList>
    </citation>
    <scope>NUCLEOTIDE SEQUENCE [LARGE SCALE GENOMIC DNA]</scope>
    <source>
        <strain evidence="2 3">NCTC13315</strain>
    </source>
</reference>